<proteinExistence type="inferred from homology"/>
<comment type="caution">
    <text evidence="3">The sequence shown here is derived from an EMBL/GenBank/DDBJ whole genome shotgun (WGS) entry which is preliminary data.</text>
</comment>
<evidence type="ECO:0000259" key="2">
    <source>
        <dbReference type="PROSITE" id="PS51671"/>
    </source>
</evidence>
<keyword evidence="4" id="KW-1185">Reference proteome</keyword>
<comment type="similarity">
    <text evidence="1">Belongs to the UPF0237 family.</text>
</comment>
<evidence type="ECO:0000313" key="3">
    <source>
        <dbReference type="EMBL" id="MBC8541418.1"/>
    </source>
</evidence>
<dbReference type="EMBL" id="JACRSU010000004">
    <property type="protein sequence ID" value="MBC8541418.1"/>
    <property type="molecule type" value="Genomic_DNA"/>
</dbReference>
<sequence>MKAVITVVGKDRTGIIAKVSGYLADRSINILDISQTIMQDLFTMIMLVDTQESGIQAKELSADLKKIGEELSLTINIQHEGLFTSMHRV</sequence>
<reference evidence="3" key="1">
    <citation type="submission" date="2020-08" db="EMBL/GenBank/DDBJ databases">
        <title>Genome public.</title>
        <authorList>
            <person name="Liu C."/>
            <person name="Sun Q."/>
        </authorList>
    </citation>
    <scope>NUCLEOTIDE SEQUENCE</scope>
    <source>
        <strain evidence="3">H8</strain>
    </source>
</reference>
<dbReference type="PANTHER" id="PTHR34875:SF6">
    <property type="entry name" value="UPF0237 PROTEIN MJ1558"/>
    <property type="match status" value="1"/>
</dbReference>
<protein>
    <recommendedName>
        <fullName evidence="1">UPF0237 protein H8698_10555</fullName>
    </recommendedName>
</protein>
<dbReference type="AlphaFoldDB" id="A0A926DLY7"/>
<dbReference type="HAMAP" id="MF_01054">
    <property type="entry name" value="UPF0237"/>
    <property type="match status" value="1"/>
</dbReference>
<dbReference type="CDD" id="cd04872">
    <property type="entry name" value="ACT_1ZPV"/>
    <property type="match status" value="1"/>
</dbReference>
<dbReference type="PANTHER" id="PTHR34875">
    <property type="entry name" value="UPF0237 PROTEIN MJ1558"/>
    <property type="match status" value="1"/>
</dbReference>
<organism evidence="3 4">
    <name type="scientific">Congzhengia minquanensis</name>
    <dbReference type="NCBI Taxonomy" id="2763657"/>
    <lineage>
        <taxon>Bacteria</taxon>
        <taxon>Bacillati</taxon>
        <taxon>Bacillota</taxon>
        <taxon>Clostridia</taxon>
        <taxon>Eubacteriales</taxon>
        <taxon>Oscillospiraceae</taxon>
        <taxon>Congzhengia</taxon>
    </lineage>
</organism>
<feature type="domain" description="ACT" evidence="2">
    <location>
        <begin position="4"/>
        <end position="78"/>
    </location>
</feature>
<dbReference type="NCBIfam" id="NF001220">
    <property type="entry name" value="PRK00194.1"/>
    <property type="match status" value="1"/>
</dbReference>
<dbReference type="InterPro" id="IPR050990">
    <property type="entry name" value="UPF0237/GcvR_regulator"/>
</dbReference>
<accession>A0A926DLY7</accession>
<dbReference type="Pfam" id="PF13740">
    <property type="entry name" value="ACT_6"/>
    <property type="match status" value="1"/>
</dbReference>
<dbReference type="SUPFAM" id="SSF55021">
    <property type="entry name" value="ACT-like"/>
    <property type="match status" value="1"/>
</dbReference>
<dbReference type="Proteomes" id="UP000611762">
    <property type="component" value="Unassembled WGS sequence"/>
</dbReference>
<dbReference type="InterPro" id="IPR022986">
    <property type="entry name" value="UPF0237_ACT"/>
</dbReference>
<dbReference type="Gene3D" id="3.30.70.260">
    <property type="match status" value="1"/>
</dbReference>
<dbReference type="RefSeq" id="WP_177680704.1">
    <property type="nucleotide sequence ID" value="NZ_JACRSU010000004.1"/>
</dbReference>
<dbReference type="InterPro" id="IPR045865">
    <property type="entry name" value="ACT-like_dom_sf"/>
</dbReference>
<dbReference type="InterPro" id="IPR002912">
    <property type="entry name" value="ACT_dom"/>
</dbReference>
<gene>
    <name evidence="3" type="ORF">H8698_10555</name>
</gene>
<name>A0A926DLY7_9FIRM</name>
<dbReference type="PROSITE" id="PS51671">
    <property type="entry name" value="ACT"/>
    <property type="match status" value="1"/>
</dbReference>
<evidence type="ECO:0000313" key="4">
    <source>
        <dbReference type="Proteomes" id="UP000611762"/>
    </source>
</evidence>
<evidence type="ECO:0000256" key="1">
    <source>
        <dbReference type="HAMAP-Rule" id="MF_01054"/>
    </source>
</evidence>